<protein>
    <submittedName>
        <fullName evidence="4">Aste57867_8630 protein</fullName>
    </submittedName>
</protein>
<evidence type="ECO:0000259" key="2">
    <source>
        <dbReference type="PROSITE" id="PS51253"/>
    </source>
</evidence>
<dbReference type="InterPro" id="IPR050863">
    <property type="entry name" value="CenT-Element_Derived"/>
</dbReference>
<evidence type="ECO:0000313" key="5">
    <source>
        <dbReference type="Proteomes" id="UP000332933"/>
    </source>
</evidence>
<dbReference type="GO" id="GO:0005634">
    <property type="term" value="C:nucleus"/>
    <property type="evidence" value="ECO:0007669"/>
    <property type="project" value="TreeGrafter"/>
</dbReference>
<gene>
    <name evidence="4" type="primary">Aste57867_8630</name>
    <name evidence="3" type="ORF">As57867_008596</name>
    <name evidence="4" type="ORF">ASTE57867_8630</name>
</gene>
<dbReference type="InterPro" id="IPR004875">
    <property type="entry name" value="DDE_SF_endonuclease_dom"/>
</dbReference>
<keyword evidence="1" id="KW-0238">DNA-binding</keyword>
<reference evidence="4 5" key="1">
    <citation type="submission" date="2019-03" db="EMBL/GenBank/DDBJ databases">
        <authorList>
            <person name="Gaulin E."/>
            <person name="Dumas B."/>
        </authorList>
    </citation>
    <scope>NUCLEOTIDE SEQUENCE [LARGE SCALE GENOMIC DNA]</scope>
    <source>
        <strain evidence="4">CBS 568.67</strain>
    </source>
</reference>
<dbReference type="EMBL" id="VJMH01005110">
    <property type="protein sequence ID" value="KAF0700831.1"/>
    <property type="molecule type" value="Genomic_DNA"/>
</dbReference>
<feature type="domain" description="HTH CENPB-type" evidence="2">
    <location>
        <begin position="82"/>
        <end position="155"/>
    </location>
</feature>
<dbReference type="InterPro" id="IPR006600">
    <property type="entry name" value="HTH_CenpB_DNA-bd_dom"/>
</dbReference>
<dbReference type="Proteomes" id="UP000332933">
    <property type="component" value="Unassembled WGS sequence"/>
</dbReference>
<dbReference type="PANTHER" id="PTHR19303:SF57">
    <property type="entry name" value="HTH CENPB-TYPE DOMAIN-CONTAINING PROTEIN"/>
    <property type="match status" value="1"/>
</dbReference>
<dbReference type="Pfam" id="PF03221">
    <property type="entry name" value="HTH_Tnp_Tc5"/>
    <property type="match status" value="1"/>
</dbReference>
<accession>A0A485KKT8</accession>
<dbReference type="OrthoDB" id="120591at2759"/>
<dbReference type="PANTHER" id="PTHR19303">
    <property type="entry name" value="TRANSPOSON"/>
    <property type="match status" value="1"/>
</dbReference>
<name>A0A485KKT8_9STRA</name>
<dbReference type="SUPFAM" id="SSF46689">
    <property type="entry name" value="Homeodomain-like"/>
    <property type="match status" value="1"/>
</dbReference>
<dbReference type="InterPro" id="IPR009057">
    <property type="entry name" value="Homeodomain-like_sf"/>
</dbReference>
<organism evidence="4 5">
    <name type="scientific">Aphanomyces stellatus</name>
    <dbReference type="NCBI Taxonomy" id="120398"/>
    <lineage>
        <taxon>Eukaryota</taxon>
        <taxon>Sar</taxon>
        <taxon>Stramenopiles</taxon>
        <taxon>Oomycota</taxon>
        <taxon>Saprolegniomycetes</taxon>
        <taxon>Saprolegniales</taxon>
        <taxon>Verrucalvaceae</taxon>
        <taxon>Aphanomyces</taxon>
    </lineage>
</organism>
<dbReference type="GO" id="GO:0003677">
    <property type="term" value="F:DNA binding"/>
    <property type="evidence" value="ECO:0007669"/>
    <property type="project" value="UniProtKB-KW"/>
</dbReference>
<dbReference type="Gene3D" id="1.10.10.60">
    <property type="entry name" value="Homeodomain-like"/>
    <property type="match status" value="1"/>
</dbReference>
<dbReference type="AlphaFoldDB" id="A0A485KKT8"/>
<evidence type="ECO:0000313" key="3">
    <source>
        <dbReference type="EMBL" id="KAF0700831.1"/>
    </source>
</evidence>
<evidence type="ECO:0000256" key="1">
    <source>
        <dbReference type="ARBA" id="ARBA00023125"/>
    </source>
</evidence>
<evidence type="ECO:0000313" key="4">
    <source>
        <dbReference type="EMBL" id="VFT85516.1"/>
    </source>
</evidence>
<dbReference type="EMBL" id="CAADRA010005131">
    <property type="protein sequence ID" value="VFT85516.1"/>
    <property type="molecule type" value="Genomic_DNA"/>
</dbReference>
<sequence>MYGEKKPPKKFKSVYITYAKKKEVIEYFDVFGMQATLDVHFGHMSGSRRETARKKVYGWVRQRQHIDDMASSPRTSCHLQMRAKGTGTTLPHDTEEQLARWVHIMRADGVPVTPKMLQLMALDYAGDVGLSETEFLASWHWRRGFMRRFDLSSRCRTRAGQDTQGDGDSALEDFSRRVRDFMAANDIDVVYNADQTGVNYEYLPTKTLNARGERTVWMRCGGQTKERATAMVLGDSNGNKYPLFVVLKTASSKIKAVVQENLTTRHGFGKTVWKKVEPLQSELGCEIYGNPSAWWNSGLSIAFLGYHFAGRPDRSSKKILLLWDDFSGHFSDDVVAYTKELNVELLKIPPRFTWTCQPADVAWIRPMKARLRSLWIDTIKRQLLASKASGAAFQLQPPTRSTILKWITEIWSDQPTSIILNGFAKCRLINSVHRVPEDVDVVVDDDTMEALAASCCIDETIDSSHDIADEGFVEGI</sequence>
<keyword evidence="5" id="KW-1185">Reference proteome</keyword>
<reference evidence="3" key="2">
    <citation type="submission" date="2019-06" db="EMBL/GenBank/DDBJ databases">
        <title>Genomics analysis of Aphanomyces spp. identifies a new class of oomycete effector associated with host adaptation.</title>
        <authorList>
            <person name="Gaulin E."/>
        </authorList>
    </citation>
    <scope>NUCLEOTIDE SEQUENCE</scope>
    <source>
        <strain evidence="3">CBS 578.67</strain>
    </source>
</reference>
<dbReference type="Pfam" id="PF03184">
    <property type="entry name" value="DDE_1"/>
    <property type="match status" value="1"/>
</dbReference>
<dbReference type="PROSITE" id="PS51253">
    <property type="entry name" value="HTH_CENPB"/>
    <property type="match status" value="1"/>
</dbReference>
<proteinExistence type="predicted"/>